<reference evidence="2" key="2">
    <citation type="submission" date="2021-09" db="EMBL/GenBank/DDBJ databases">
        <authorList>
            <person name="Gilroy R."/>
        </authorList>
    </citation>
    <scope>NUCLEOTIDE SEQUENCE</scope>
    <source>
        <strain evidence="2">6019</strain>
    </source>
</reference>
<accession>A0A921B5D7</accession>
<organism evidence="2 3">
    <name type="scientific">Aliicoccus persicus</name>
    <dbReference type="NCBI Taxonomy" id="930138"/>
    <lineage>
        <taxon>Bacteria</taxon>
        <taxon>Bacillati</taxon>
        <taxon>Bacillota</taxon>
        <taxon>Bacilli</taxon>
        <taxon>Bacillales</taxon>
        <taxon>Staphylococcaceae</taxon>
        <taxon>Aliicoccus</taxon>
    </lineage>
</organism>
<keyword evidence="1" id="KW-0812">Transmembrane</keyword>
<dbReference type="AlphaFoldDB" id="A0A921B5D7"/>
<dbReference type="EMBL" id="DYYI01000011">
    <property type="protein sequence ID" value="HJE18990.1"/>
    <property type="molecule type" value="Genomic_DNA"/>
</dbReference>
<feature type="transmembrane region" description="Helical" evidence="1">
    <location>
        <begin position="132"/>
        <end position="152"/>
    </location>
</feature>
<keyword evidence="1" id="KW-0472">Membrane</keyword>
<comment type="caution">
    <text evidence="2">The sequence shown here is derived from an EMBL/GenBank/DDBJ whole genome shotgun (WGS) entry which is preliminary data.</text>
</comment>
<evidence type="ECO:0000313" key="2">
    <source>
        <dbReference type="EMBL" id="HJE18990.1"/>
    </source>
</evidence>
<feature type="transmembrane region" description="Helical" evidence="1">
    <location>
        <begin position="196"/>
        <end position="214"/>
    </location>
</feature>
<evidence type="ECO:0000256" key="1">
    <source>
        <dbReference type="SAM" id="Phobius"/>
    </source>
</evidence>
<proteinExistence type="predicted"/>
<reference evidence="2" key="1">
    <citation type="journal article" date="2021" name="PeerJ">
        <title>Extensive microbial diversity within the chicken gut microbiome revealed by metagenomics and culture.</title>
        <authorList>
            <person name="Gilroy R."/>
            <person name="Ravi A."/>
            <person name="Getino M."/>
            <person name="Pursley I."/>
            <person name="Horton D.L."/>
            <person name="Alikhan N.F."/>
            <person name="Baker D."/>
            <person name="Gharbi K."/>
            <person name="Hall N."/>
            <person name="Watson M."/>
            <person name="Adriaenssens E.M."/>
            <person name="Foster-Nyarko E."/>
            <person name="Jarju S."/>
            <person name="Secka A."/>
            <person name="Antonio M."/>
            <person name="Oren A."/>
            <person name="Chaudhuri R.R."/>
            <person name="La Ragione R."/>
            <person name="Hildebrand F."/>
            <person name="Pallen M.J."/>
        </authorList>
    </citation>
    <scope>NUCLEOTIDE SEQUENCE</scope>
    <source>
        <strain evidence="2">6019</strain>
    </source>
</reference>
<feature type="transmembrane region" description="Helical" evidence="1">
    <location>
        <begin position="91"/>
        <end position="112"/>
    </location>
</feature>
<feature type="transmembrane region" description="Helical" evidence="1">
    <location>
        <begin position="159"/>
        <end position="176"/>
    </location>
</feature>
<name>A0A921B5D7_9STAP</name>
<sequence>MKNNRLRLATNHLNWAGFFGMAWYVAIFTLIYIALFLIFDAAELDSMSYTSTGLNANRVFMFVMGIIVGGGYISWAFSLAITRKQFYKANLLSGLIISAILVAAILLVGLLVNLLPFTGTEDIIESLQMHPVLNIITVFIQTYLAYLAGTLIGMGFYRNSWAGTLAILITVVFNMSPDMLDPYIVDILNTSNGVGMLIVTTIYVIILVILNYVYTRDVVIRV</sequence>
<feature type="transmembrane region" description="Helical" evidence="1">
    <location>
        <begin position="59"/>
        <end position="79"/>
    </location>
</feature>
<feature type="transmembrane region" description="Helical" evidence="1">
    <location>
        <begin position="12"/>
        <end position="39"/>
    </location>
</feature>
<gene>
    <name evidence="2" type="ORF">K8V35_01375</name>
</gene>
<protein>
    <submittedName>
        <fullName evidence="2">Uncharacterized protein</fullName>
    </submittedName>
</protein>
<dbReference type="Proteomes" id="UP000763505">
    <property type="component" value="Unassembled WGS sequence"/>
</dbReference>
<keyword evidence="1" id="KW-1133">Transmembrane helix</keyword>
<evidence type="ECO:0000313" key="3">
    <source>
        <dbReference type="Proteomes" id="UP000763505"/>
    </source>
</evidence>